<protein>
    <submittedName>
        <fullName evidence="3">Uncharacterized protein LOC104245500</fullName>
    </submittedName>
</protein>
<reference evidence="2" key="1">
    <citation type="journal article" date="2013" name="Genome Biol.">
        <title>Reference genomes and transcriptomes of Nicotiana sylvestris and Nicotiana tomentosiformis.</title>
        <authorList>
            <person name="Sierro N."/>
            <person name="Battey J.N."/>
            <person name="Ouadi S."/>
            <person name="Bovet L."/>
            <person name="Goepfert S."/>
            <person name="Bakaher N."/>
            <person name="Peitsch M.C."/>
            <person name="Ivanov N.V."/>
        </authorList>
    </citation>
    <scope>NUCLEOTIDE SEQUENCE [LARGE SCALE GENOMIC DNA]</scope>
</reference>
<reference evidence="3" key="2">
    <citation type="submission" date="2025-08" db="UniProtKB">
        <authorList>
            <consortium name="RefSeq"/>
        </authorList>
    </citation>
    <scope>IDENTIFICATION</scope>
    <source>
        <tissue evidence="3">Leaf</tissue>
    </source>
</reference>
<sequence length="112" mass="12415">MHGCGSHPSSSGTPSPSPRSTSPSISRLRLRDSSTEPDALTSAHASDSSKDDDPDEMRYDRYHMMIIKPEGNGFIPNHQVIKIITDILGGLYNVSYSTWSDFPEDLVQQMFN</sequence>
<feature type="region of interest" description="Disordered" evidence="1">
    <location>
        <begin position="1"/>
        <end position="57"/>
    </location>
</feature>
<organism evidence="2 3">
    <name type="scientific">Nicotiana sylvestris</name>
    <name type="common">Wood tobacco</name>
    <name type="synonym">South American tobacco</name>
    <dbReference type="NCBI Taxonomy" id="4096"/>
    <lineage>
        <taxon>Eukaryota</taxon>
        <taxon>Viridiplantae</taxon>
        <taxon>Streptophyta</taxon>
        <taxon>Embryophyta</taxon>
        <taxon>Tracheophyta</taxon>
        <taxon>Spermatophyta</taxon>
        <taxon>Magnoliopsida</taxon>
        <taxon>eudicotyledons</taxon>
        <taxon>Gunneridae</taxon>
        <taxon>Pentapetalae</taxon>
        <taxon>asterids</taxon>
        <taxon>lamiids</taxon>
        <taxon>Solanales</taxon>
        <taxon>Solanaceae</taxon>
        <taxon>Nicotianoideae</taxon>
        <taxon>Nicotianeae</taxon>
        <taxon>Nicotiana</taxon>
    </lineage>
</organism>
<evidence type="ECO:0000256" key="1">
    <source>
        <dbReference type="SAM" id="MobiDB-lite"/>
    </source>
</evidence>
<dbReference type="Proteomes" id="UP000189701">
    <property type="component" value="Unplaced"/>
</dbReference>
<gene>
    <name evidence="3" type="primary">LOC104245500</name>
</gene>
<evidence type="ECO:0000313" key="2">
    <source>
        <dbReference type="Proteomes" id="UP000189701"/>
    </source>
</evidence>
<keyword evidence="2" id="KW-1185">Reference proteome</keyword>
<proteinExistence type="predicted"/>
<evidence type="ECO:0000313" key="3">
    <source>
        <dbReference type="RefSeq" id="XP_009799418.1"/>
    </source>
</evidence>
<dbReference type="RefSeq" id="XP_009799418.1">
    <property type="nucleotide sequence ID" value="XM_009801116.1"/>
</dbReference>
<name>A0A1U7Y8I2_NICSY</name>
<accession>A0A1U7Y8I2</accession>
<dbReference type="OrthoDB" id="1301233at2759"/>
<feature type="compositionally biased region" description="Low complexity" evidence="1">
    <location>
        <begin position="1"/>
        <end position="27"/>
    </location>
</feature>
<dbReference type="AlphaFoldDB" id="A0A1U7Y8I2"/>
<feature type="compositionally biased region" description="Basic and acidic residues" evidence="1">
    <location>
        <begin position="47"/>
        <end position="57"/>
    </location>
</feature>